<protein>
    <recommendedName>
        <fullName evidence="2">G domain-containing protein</fullName>
    </recommendedName>
</protein>
<dbReference type="Gene3D" id="3.40.50.300">
    <property type="entry name" value="P-loop containing nucleotide triphosphate hydrolases"/>
    <property type="match status" value="1"/>
</dbReference>
<dbReference type="GO" id="GO:0000028">
    <property type="term" value="P:ribosomal small subunit assembly"/>
    <property type="evidence" value="ECO:0007669"/>
    <property type="project" value="TreeGrafter"/>
</dbReference>
<comment type="caution">
    <text evidence="3">The sequence shown here is derived from an EMBL/GenBank/DDBJ whole genome shotgun (WGS) entry which is preliminary data.</text>
</comment>
<evidence type="ECO:0000259" key="2">
    <source>
        <dbReference type="Pfam" id="PF01926"/>
    </source>
</evidence>
<feature type="domain" description="G" evidence="2">
    <location>
        <begin position="62"/>
        <end position="194"/>
    </location>
</feature>
<name>A0A832A0J8_9BACT</name>
<keyword evidence="1" id="KW-1133">Transmembrane helix</keyword>
<dbReference type="GO" id="GO:0043024">
    <property type="term" value="F:ribosomal small subunit binding"/>
    <property type="evidence" value="ECO:0007669"/>
    <property type="project" value="TreeGrafter"/>
</dbReference>
<evidence type="ECO:0000256" key="1">
    <source>
        <dbReference type="SAM" id="Phobius"/>
    </source>
</evidence>
<dbReference type="EMBL" id="DSTK01000039">
    <property type="protein sequence ID" value="HFK98372.1"/>
    <property type="molecule type" value="Genomic_DNA"/>
</dbReference>
<proteinExistence type="predicted"/>
<dbReference type="SUPFAM" id="SSF52540">
    <property type="entry name" value="P-loop containing nucleoside triphosphate hydrolases"/>
    <property type="match status" value="1"/>
</dbReference>
<evidence type="ECO:0000313" key="3">
    <source>
        <dbReference type="EMBL" id="HFK98372.1"/>
    </source>
</evidence>
<dbReference type="InterPro" id="IPR027417">
    <property type="entry name" value="P-loop_NTPase"/>
</dbReference>
<dbReference type="InterPro" id="IPR006073">
    <property type="entry name" value="GTP-bd"/>
</dbReference>
<dbReference type="GO" id="GO:0019843">
    <property type="term" value="F:rRNA binding"/>
    <property type="evidence" value="ECO:0007669"/>
    <property type="project" value="TreeGrafter"/>
</dbReference>
<dbReference type="PANTHER" id="PTHR42698">
    <property type="entry name" value="GTPASE ERA"/>
    <property type="match status" value="1"/>
</dbReference>
<accession>A0A832A0J8</accession>
<dbReference type="AlphaFoldDB" id="A0A832A0J8"/>
<reference evidence="3" key="1">
    <citation type="journal article" date="2020" name="mSystems">
        <title>Genome- and Community-Level Interaction Insights into Carbon Utilization and Element Cycling Functions of Hydrothermarchaeota in Hydrothermal Sediment.</title>
        <authorList>
            <person name="Zhou Z."/>
            <person name="Liu Y."/>
            <person name="Xu W."/>
            <person name="Pan J."/>
            <person name="Luo Z.H."/>
            <person name="Li M."/>
        </authorList>
    </citation>
    <scope>NUCLEOTIDE SEQUENCE [LARGE SCALE GENOMIC DNA]</scope>
    <source>
        <strain evidence="3">SpSt-456</strain>
    </source>
</reference>
<keyword evidence="1" id="KW-0812">Transmembrane</keyword>
<sequence>MGPWETSPTGVDDLGGRLRHLKTVLDAGSFLPLPEEERHALRRRAEELEEKLRQLEERTLLIGLVGGTGVGKSTLMNALAQEPIASVSHRRPHTDRVLLYRHVQCPLPRSLGAGEGLFTDVTHQADAVRHVIMADLPDFDSLVRNHRDRVIAFMEHLDLVLWVTTPEKYADARLYEMLRDAPKARENFAFVLNKADIFFPDSGTLGALDDLNTVVRSFRRLVREAGLRDSVLYVVSAQEVLEGKEASSWNQFPFLRRWVFQERDTKEIRAIKGANLDVAFHSLAGRLQEGMLQLEKAALFLEQLAAFAQDERRSADLTSVVRSVLVRMPGQGVFAHSLENPEDLQGSAALLSWLARLRASSPEPFQAASAFAGEVSAALEKRFRQYLEGIREHGAALAFQAGVSDPLRSELLERIHRSLENLSVAESAADAITIVLEQGRKIGEASRRWRQRLWSVLVTALLLLALGGQDGWRAVLAQPGPTNVVGLCAAMVEKLFSGTGLAALGTWAFLQVMLGARFYREYKKSLQRRSEAIIDSLQSALEGVLRRAVEDHLEVLRQCRHEMESRRDLVQQIVRAAPSKDRSD</sequence>
<gene>
    <name evidence="3" type="ORF">ENS06_13755</name>
</gene>
<feature type="transmembrane region" description="Helical" evidence="1">
    <location>
        <begin position="495"/>
        <end position="519"/>
    </location>
</feature>
<keyword evidence="1" id="KW-0472">Membrane</keyword>
<dbReference type="PANTHER" id="PTHR42698:SF1">
    <property type="entry name" value="GTPASE ERA, MITOCHONDRIAL"/>
    <property type="match status" value="1"/>
</dbReference>
<organism evidence="3">
    <name type="scientific">Desulfacinum infernum</name>
    <dbReference type="NCBI Taxonomy" id="35837"/>
    <lineage>
        <taxon>Bacteria</taxon>
        <taxon>Pseudomonadati</taxon>
        <taxon>Thermodesulfobacteriota</taxon>
        <taxon>Syntrophobacteria</taxon>
        <taxon>Syntrophobacterales</taxon>
        <taxon>Syntrophobacteraceae</taxon>
        <taxon>Desulfacinum</taxon>
    </lineage>
</organism>
<dbReference type="InterPro" id="IPR005662">
    <property type="entry name" value="GTPase_Era-like"/>
</dbReference>
<dbReference type="GO" id="GO:0005525">
    <property type="term" value="F:GTP binding"/>
    <property type="evidence" value="ECO:0007669"/>
    <property type="project" value="InterPro"/>
</dbReference>
<dbReference type="Pfam" id="PF01926">
    <property type="entry name" value="MMR_HSR1"/>
    <property type="match status" value="1"/>
</dbReference>